<proteinExistence type="predicted"/>
<comment type="caution">
    <text evidence="1">The sequence shown here is derived from an EMBL/GenBank/DDBJ whole genome shotgun (WGS) entry which is preliminary data.</text>
</comment>
<keyword evidence="2" id="KW-1185">Reference proteome</keyword>
<protein>
    <submittedName>
        <fullName evidence="1">Uncharacterized protein</fullName>
    </submittedName>
</protein>
<name>A0A3M8K892_9CORY</name>
<evidence type="ECO:0000313" key="1">
    <source>
        <dbReference type="EMBL" id="RNE49443.1"/>
    </source>
</evidence>
<evidence type="ECO:0000313" key="2">
    <source>
        <dbReference type="Proteomes" id="UP000266975"/>
    </source>
</evidence>
<sequence>MPVIQFDVLISTGAAEELGERFSSAVDKLVAADKITDGQVQIISHPTLLEGVEDALRQSFRDEHDDADLEDSSVVRYLIEVEGVTGSVNQLAMALSRFMTPQADLPRDAVLLENETVHEVPATYPWSVEIRR</sequence>
<accession>A0A3M8K892</accession>
<dbReference type="AlphaFoldDB" id="A0A3M8K892"/>
<dbReference type="EMBL" id="PTJO01000003">
    <property type="protein sequence ID" value="RNE49443.1"/>
    <property type="molecule type" value="Genomic_DNA"/>
</dbReference>
<reference evidence="1 2" key="1">
    <citation type="submission" date="2018-02" db="EMBL/GenBank/DDBJ databases">
        <title>Corynebacterium alimpuense sp. nov., a marine obligate actinomycete isolated from sediments of Valparaiso bay, Chile.</title>
        <authorList>
            <person name="Claverias F."/>
            <person name="Gonzales-Siles L."/>
            <person name="Salva-Serra F."/>
            <person name="Inganaes E."/>
            <person name="Molin K."/>
            <person name="Cumsille A."/>
            <person name="Undabarrena A."/>
            <person name="Couve E."/>
            <person name="Moore E.R.B."/>
            <person name="Gomila M."/>
            <person name="Camara B."/>
        </authorList>
    </citation>
    <scope>NUCLEOTIDE SEQUENCE [LARGE SCALE GENOMIC DNA]</scope>
    <source>
        <strain evidence="1 2">CCUG 69366</strain>
    </source>
</reference>
<organism evidence="1 2">
    <name type="scientific">Corynebacterium alimapuense</name>
    <dbReference type="NCBI Taxonomy" id="1576874"/>
    <lineage>
        <taxon>Bacteria</taxon>
        <taxon>Bacillati</taxon>
        <taxon>Actinomycetota</taxon>
        <taxon>Actinomycetes</taxon>
        <taxon>Mycobacteriales</taxon>
        <taxon>Corynebacteriaceae</taxon>
        <taxon>Corynebacterium</taxon>
    </lineage>
</organism>
<dbReference type="RefSeq" id="WP_123047489.1">
    <property type="nucleotide sequence ID" value="NZ_PTJO01000003.1"/>
</dbReference>
<gene>
    <name evidence="1" type="ORF">C5L39_03520</name>
</gene>
<dbReference type="Proteomes" id="UP000266975">
    <property type="component" value="Unassembled WGS sequence"/>
</dbReference>
<dbReference type="OrthoDB" id="4773472at2"/>